<keyword evidence="1" id="KW-0812">Transmembrane</keyword>
<feature type="transmembrane region" description="Helical" evidence="1">
    <location>
        <begin position="6"/>
        <end position="31"/>
    </location>
</feature>
<dbReference type="Proteomes" id="UP000272238">
    <property type="component" value="Unassembled WGS sequence"/>
</dbReference>
<keyword evidence="1" id="KW-0472">Membrane</keyword>
<comment type="caution">
    <text evidence="2">The sequence shown here is derived from an EMBL/GenBank/DDBJ whole genome shotgun (WGS) entry which is preliminary data.</text>
</comment>
<feature type="transmembrane region" description="Helical" evidence="1">
    <location>
        <begin position="78"/>
        <end position="98"/>
    </location>
</feature>
<dbReference type="InterPro" id="IPR018729">
    <property type="entry name" value="DUF2269_transmembrane"/>
</dbReference>
<evidence type="ECO:0000313" key="2">
    <source>
        <dbReference type="EMBL" id="RKQ15150.1"/>
    </source>
</evidence>
<name>A0A494YY43_9BACL</name>
<proteinExistence type="predicted"/>
<feature type="transmembrane region" description="Helical" evidence="1">
    <location>
        <begin position="129"/>
        <end position="147"/>
    </location>
</feature>
<dbReference type="AlphaFoldDB" id="A0A494YY43"/>
<protein>
    <submittedName>
        <fullName evidence="2">DUF2269 family protein</fullName>
    </submittedName>
</protein>
<dbReference type="OrthoDB" id="1493393at2"/>
<sequence>MSLYGLIVVIHVIAAVVGMGPAFAFPIISKIAKNREQLMLMHLLMEKIEKPVKIGSLTLLVTGLIMGALNTYLFTQAWYITSIILYFVAQIFVIGVSAKAMKQSNALLEAAKTDIIPDSVLALNKKSNSALNISSIIAVVMIMLMSLKPF</sequence>
<dbReference type="EMBL" id="RBZN01000033">
    <property type="protein sequence ID" value="RKQ15150.1"/>
    <property type="molecule type" value="Genomic_DNA"/>
</dbReference>
<organism evidence="2 3">
    <name type="scientific">Ureibacillus endophyticus</name>
    <dbReference type="NCBI Taxonomy" id="1978490"/>
    <lineage>
        <taxon>Bacteria</taxon>
        <taxon>Bacillati</taxon>
        <taxon>Bacillota</taxon>
        <taxon>Bacilli</taxon>
        <taxon>Bacillales</taxon>
        <taxon>Caryophanaceae</taxon>
        <taxon>Ureibacillus</taxon>
    </lineage>
</organism>
<keyword evidence="3" id="KW-1185">Reference proteome</keyword>
<evidence type="ECO:0000313" key="3">
    <source>
        <dbReference type="Proteomes" id="UP000272238"/>
    </source>
</evidence>
<feature type="transmembrane region" description="Helical" evidence="1">
    <location>
        <begin position="52"/>
        <end position="72"/>
    </location>
</feature>
<dbReference type="RefSeq" id="WP_121215117.1">
    <property type="nucleotide sequence ID" value="NZ_RBZN01000033.1"/>
</dbReference>
<dbReference type="Pfam" id="PF10027">
    <property type="entry name" value="DUF2269"/>
    <property type="match status" value="1"/>
</dbReference>
<gene>
    <name evidence="2" type="ORF">D8M03_12415</name>
</gene>
<evidence type="ECO:0000256" key="1">
    <source>
        <dbReference type="SAM" id="Phobius"/>
    </source>
</evidence>
<accession>A0A494YY43</accession>
<reference evidence="2 3" key="1">
    <citation type="journal article" date="2016" name="Antonie Van Leeuwenhoek">
        <title>Lysinibacillus endophyticus sp. nov., an indole-3-acetic acid producing endophytic bacterium isolated from corn root (Zea mays cv. Xinken-5).</title>
        <authorList>
            <person name="Yu J."/>
            <person name="Guan X."/>
            <person name="Liu C."/>
            <person name="Xiang W."/>
            <person name="Yu Z."/>
            <person name="Liu X."/>
            <person name="Wang G."/>
        </authorList>
    </citation>
    <scope>NUCLEOTIDE SEQUENCE [LARGE SCALE GENOMIC DNA]</scope>
    <source>
        <strain evidence="2 3">DSM 100506</strain>
    </source>
</reference>
<keyword evidence="1" id="KW-1133">Transmembrane helix</keyword>